<evidence type="ECO:0000313" key="5">
    <source>
        <dbReference type="EMBL" id="MFC4465239.1"/>
    </source>
</evidence>
<feature type="domain" description="Malonyl-CoA:ACP transacylase (MAT)" evidence="4">
    <location>
        <begin position="140"/>
        <end position="210"/>
    </location>
</feature>
<dbReference type="RefSeq" id="WP_386341860.1">
    <property type="nucleotide sequence ID" value="NZ_JBHSFG010000020.1"/>
</dbReference>
<keyword evidence="5" id="KW-0808">Transferase</keyword>
<feature type="region of interest" description="Disordered" evidence="3">
    <location>
        <begin position="293"/>
        <end position="313"/>
    </location>
</feature>
<reference evidence="6" key="1">
    <citation type="journal article" date="2019" name="Int. J. Syst. Evol. Microbiol.">
        <title>The Global Catalogue of Microorganisms (GCM) 10K type strain sequencing project: providing services to taxonomists for standard genome sequencing and annotation.</title>
        <authorList>
            <consortium name="The Broad Institute Genomics Platform"/>
            <consortium name="The Broad Institute Genome Sequencing Center for Infectious Disease"/>
            <person name="Wu L."/>
            <person name="Ma J."/>
        </authorList>
    </citation>
    <scope>NUCLEOTIDE SEQUENCE [LARGE SCALE GENOMIC DNA]</scope>
    <source>
        <strain evidence="6">DT43</strain>
    </source>
</reference>
<dbReference type="InterPro" id="IPR001227">
    <property type="entry name" value="Ac_transferase_dom_sf"/>
</dbReference>
<dbReference type="EMBL" id="JBHSFG010000020">
    <property type="protein sequence ID" value="MFC4465239.1"/>
    <property type="molecule type" value="Genomic_DNA"/>
</dbReference>
<name>A0ABV8YMF5_9ACTN</name>
<dbReference type="InterPro" id="IPR016035">
    <property type="entry name" value="Acyl_Trfase/lysoPLipase"/>
</dbReference>
<organism evidence="5 6">
    <name type="scientific">Streptomyces xiangluensis</name>
    <dbReference type="NCBI Taxonomy" id="2665720"/>
    <lineage>
        <taxon>Bacteria</taxon>
        <taxon>Bacillati</taxon>
        <taxon>Actinomycetota</taxon>
        <taxon>Actinomycetes</taxon>
        <taxon>Kitasatosporales</taxon>
        <taxon>Streptomycetaceae</taxon>
        <taxon>Streptomyces</taxon>
    </lineage>
</organism>
<protein>
    <submittedName>
        <fullName evidence="5">Acyltransferase domain-containing protein</fullName>
    </submittedName>
</protein>
<dbReference type="InterPro" id="IPR050091">
    <property type="entry name" value="PKS_NRPS_Biosynth_Enz"/>
</dbReference>
<dbReference type="Pfam" id="PF00698">
    <property type="entry name" value="Acyl_transf_1"/>
    <property type="match status" value="1"/>
</dbReference>
<dbReference type="GO" id="GO:0016746">
    <property type="term" value="F:acyltransferase activity"/>
    <property type="evidence" value="ECO:0007669"/>
    <property type="project" value="UniProtKB-KW"/>
</dbReference>
<dbReference type="InterPro" id="IPR023213">
    <property type="entry name" value="CAT-like_dom_sf"/>
</dbReference>
<evidence type="ECO:0000256" key="3">
    <source>
        <dbReference type="SAM" id="MobiDB-lite"/>
    </source>
</evidence>
<evidence type="ECO:0000259" key="4">
    <source>
        <dbReference type="Pfam" id="PF00698"/>
    </source>
</evidence>
<evidence type="ECO:0000256" key="1">
    <source>
        <dbReference type="ARBA" id="ARBA00022450"/>
    </source>
</evidence>
<keyword evidence="6" id="KW-1185">Reference proteome</keyword>
<sequence length="498" mass="54601">MSAHTPEALAAARDRLAGYLQRKPHVDLDDVSTTLATGREALPQRWAALVHDIPSAVGALRGERAMPVMAVEGFARPDNPPRLVFDFSSEWRKRPARYLYPQRSYKEMDRWLQRASDLLDDRLPVPLLTWLGQQDDGPVSLDDADIAAPAVFAADFALARQLMSWGAEPAVAVGSGIGEFTAESVMGRIEFDDALLRIANWGRMVVEGTVEPDPENFDPETAVREPGAEEGRVTITFGTTLVPDLRASQQALPTVLMRLWCLGTEIDLTTGLSGRRIHLPAYPFQRHLPSASPVEAVPETVRKPTEDGSTPRPMSALEQRLIFLDLVRSSSNVEHTVVAAAELIGPVDATALQDCFAELQREHAVLRRVFSQIGDRWHAVTRPDPLVRLETGRLGDVLELPDYLTEQPFQPADSALVRGMVALGNGTTHLLGLAAHRALVDAALLEKLTYHLAERYCQASALAPAPATEPAEPIDVEEPSCRWRPLAADRLRGAPHAT</sequence>
<keyword evidence="2" id="KW-0597">Phosphoprotein</keyword>
<dbReference type="Gene3D" id="3.30.559.10">
    <property type="entry name" value="Chloramphenicol acetyltransferase-like domain"/>
    <property type="match status" value="1"/>
</dbReference>
<comment type="caution">
    <text evidence="5">The sequence shown here is derived from an EMBL/GenBank/DDBJ whole genome shotgun (WGS) entry which is preliminary data.</text>
</comment>
<proteinExistence type="predicted"/>
<keyword evidence="5" id="KW-0012">Acyltransferase</keyword>
<dbReference type="PANTHER" id="PTHR43775:SF37">
    <property type="entry name" value="SI:DKEY-61P9.11"/>
    <property type="match status" value="1"/>
</dbReference>
<dbReference type="SUPFAM" id="SSF52777">
    <property type="entry name" value="CoA-dependent acyltransferases"/>
    <property type="match status" value="1"/>
</dbReference>
<dbReference type="Proteomes" id="UP001596012">
    <property type="component" value="Unassembled WGS sequence"/>
</dbReference>
<dbReference type="PANTHER" id="PTHR43775">
    <property type="entry name" value="FATTY ACID SYNTHASE"/>
    <property type="match status" value="1"/>
</dbReference>
<dbReference type="SUPFAM" id="SSF52151">
    <property type="entry name" value="FabD/lysophospholipase-like"/>
    <property type="match status" value="1"/>
</dbReference>
<keyword evidence="1" id="KW-0596">Phosphopantetheine</keyword>
<dbReference type="Gene3D" id="3.40.366.10">
    <property type="entry name" value="Malonyl-Coenzyme A Acyl Carrier Protein, domain 2"/>
    <property type="match status" value="1"/>
</dbReference>
<dbReference type="Pfam" id="PF22621">
    <property type="entry name" value="CurL-like_PKS_C"/>
    <property type="match status" value="1"/>
</dbReference>
<dbReference type="InterPro" id="IPR014043">
    <property type="entry name" value="Acyl_transferase_dom"/>
</dbReference>
<gene>
    <name evidence="5" type="ORF">ACFPH6_11915</name>
</gene>
<dbReference type="Gene3D" id="3.30.70.3290">
    <property type="match status" value="1"/>
</dbReference>
<accession>A0ABV8YMF5</accession>
<evidence type="ECO:0000313" key="6">
    <source>
        <dbReference type="Proteomes" id="UP001596012"/>
    </source>
</evidence>
<evidence type="ECO:0000256" key="2">
    <source>
        <dbReference type="ARBA" id="ARBA00022553"/>
    </source>
</evidence>